<feature type="region of interest" description="Disordered" evidence="5">
    <location>
        <begin position="728"/>
        <end position="749"/>
    </location>
</feature>
<gene>
    <name evidence="8" type="ORF">DC041_0000193</name>
</gene>
<protein>
    <submittedName>
        <fullName evidence="8">Ribosome biogenesis protein SSF1/2</fullName>
    </submittedName>
</protein>
<dbReference type="InterPro" id="IPR007109">
    <property type="entry name" value="Brix"/>
</dbReference>
<dbReference type="Gene3D" id="3.30.40.10">
    <property type="entry name" value="Zinc/RING finger domain, C3HC4 (zinc finger)"/>
    <property type="match status" value="1"/>
</dbReference>
<dbReference type="InterPro" id="IPR013083">
    <property type="entry name" value="Znf_RING/FYVE/PHD"/>
</dbReference>
<dbReference type="SMART" id="SM00184">
    <property type="entry name" value="RING"/>
    <property type="match status" value="1"/>
</dbReference>
<feature type="region of interest" description="Disordered" evidence="5">
    <location>
        <begin position="506"/>
        <end position="538"/>
    </location>
</feature>
<dbReference type="SMART" id="SM00355">
    <property type="entry name" value="ZnF_C2H2"/>
    <property type="match status" value="4"/>
</dbReference>
<sequence>MSEVVESVGKLCPICHDDIDYFAYGSCNHPTCTKCVLKLRKFGSADEPEFSQCPTCRQNINRVAIMRNFVPFDNIDVSLLRHDSKFDFMFPDVEIEQHYLNMLKSVCPICGEEKKSLSALNRHTTLEHQLSYCDLCIRYARLLPCEFILMKPADLTKHRSWDKNKKKGHPLCDFCKERFYEMEDLITHIRDLHFLCDLCMTTGKFVVFRQQCELLDHYGESHHLCSECRAQQRISCFATEDRLGLHRFQEHPNEVANDPNSWLPISIRHVTSTDSAFRRRDQIFPDVYSVDGVVDASDGRLTSQDNPSVTYRRPNPSEWTGEDFPSLQSTRPMTTSSHLATNEPRSPQTPIQRLRESTTTLTEREINDTNNSVQNKRPIMGGSWVSRVANVNFTNKDRLTSEDFPSLTQSTNPSTASSSSPSSGWPKTSRNTSSEEQPKSTFPQSVSLQTPTSSDFPSLPTNSNPSHSNRTINLTSKSVLENKSKVFKTPADDVIKKKTEPLTATTGLKNTKKLKPKNNSRTINNELDEHGGMTLRDDSEKSTKFNFFGNISSVIASSSSPSSGWPKTSRNTSSEEQLKSTFPQSVSLQTPTSSDFPSLPTNSNPSHSNRTINLTSKSVLENKSKVFKTPADDAIKKKTEPLTATTGLKNTKKQKPRNNSRTINNDLDEHGGMTLRDDSEKYADDQSPLEKPQFSHIQTVDVLNINQQSSSQINLIKHEPLSLTNDFPCLSENKTNSNDTKQKKLQNRQTKKKIIDTIVHQSEQQHSSHTTSSVVNNTLKPEINSLIKLIKSIQFNDNMDIECLLYAKSQYVAPPDMETRNRELIQTVENDLFDKSGKTAFIRFADLSRRYRYKQINATAYLEGLIGLLNVNTVNQNDDDRLQRALLRALQAQGSPRIPVDIQEALLKSGHQFKRNKIPILALPPWSKKVLKTMQTCQECGQSITLFLDIPYWIGPMISLLPDIGLQRALLRALQAQGSPRIPVDMQEALLKSGHQFKRNKIPILALPPWSKKVLKTMQTCQECGQKRPKSVRNARNAALALEEKRYTKTPHTMIFSRPGVGSLVKQLSLDVREIFEPFTASRLRVTRQNVLKDFITIAGPLNVTHLLYFTHPNDEKREQKRARRLAKASAKRLENDNSSIEQNTTEIQGVTNKSCSNHGGVYLHMIRVPHGPSLTFRVAEYSLKRDIQTLVRRVFDSRQYSSPPLLVMTGFGMGGTSANTSAPLPHLRLVVDMFQNLLPPLNVPKLKLSTVKRVLLVSREVDTAYINTTTNDNSSSGCTGDDTKQHQPQQVNDVIYIRHFHIRTENRCISRALRRLGVGGAKLKRRCVDNSDLKCGIGPSGSGKTTGVPNLAKYSSMDDFLTKTGLLSDSALSDILSDMEEVDLVSDVHLSSSGFANADAIQSRKRKHGHGTSSIHGLKHLGSAKKATIRLTEIGPRITLNLIKIEEGVNTGTVLYHRWQTRTLSELAHQSECLRQRELIRAKRRAEHEARRLANEAERETHRAICLEGMKRAGQLSTQDEINTDEKPINSKMVKFQLDERTEKKRKKKLEINEKSNKSVVKKAFKIKENTVKIQMFFK</sequence>
<dbReference type="Pfam" id="PF04427">
    <property type="entry name" value="Brix"/>
    <property type="match status" value="1"/>
</dbReference>
<feature type="compositionally biased region" description="Polar residues" evidence="5">
    <location>
        <begin position="300"/>
        <end position="309"/>
    </location>
</feature>
<comment type="caution">
    <text evidence="8">The sequence shown here is derived from an EMBL/GenBank/DDBJ whole genome shotgun (WGS) entry which is preliminary data.</text>
</comment>
<dbReference type="Pfam" id="PF25447">
    <property type="entry name" value="RING_ZNF598"/>
    <property type="match status" value="1"/>
</dbReference>
<feature type="coiled-coil region" evidence="4">
    <location>
        <begin position="1477"/>
        <end position="1504"/>
    </location>
</feature>
<dbReference type="GO" id="GO:0000027">
    <property type="term" value="P:ribosomal large subunit assembly"/>
    <property type="evidence" value="ECO:0007669"/>
    <property type="project" value="TreeGrafter"/>
</dbReference>
<evidence type="ECO:0000313" key="8">
    <source>
        <dbReference type="EMBL" id="RTG82515.1"/>
    </source>
</evidence>
<feature type="region of interest" description="Disordered" evidence="5">
    <location>
        <begin position="297"/>
        <end position="378"/>
    </location>
</feature>
<feature type="compositionally biased region" description="Basic and acidic residues" evidence="5">
    <location>
        <begin position="527"/>
        <end position="538"/>
    </location>
</feature>
<accession>A0A430Q4A0</accession>
<dbReference type="STRING" id="6184.A0A430Q4A0"/>
<feature type="compositionally biased region" description="Polar residues" evidence="5">
    <location>
        <begin position="326"/>
        <end position="351"/>
    </location>
</feature>
<feature type="region of interest" description="Disordered" evidence="5">
    <location>
        <begin position="400"/>
        <end position="477"/>
    </location>
</feature>
<evidence type="ECO:0000256" key="5">
    <source>
        <dbReference type="SAM" id="MobiDB-lite"/>
    </source>
</evidence>
<keyword evidence="2" id="KW-0862">Zinc</keyword>
<feature type="domain" description="RING-type" evidence="6">
    <location>
        <begin position="12"/>
        <end position="57"/>
    </location>
</feature>
<evidence type="ECO:0000256" key="1">
    <source>
        <dbReference type="ARBA" id="ARBA00022771"/>
    </source>
</evidence>
<evidence type="ECO:0000259" key="6">
    <source>
        <dbReference type="PROSITE" id="PS50089"/>
    </source>
</evidence>
<dbReference type="PANTHER" id="PTHR12661">
    <property type="entry name" value="PETER PAN-RELATED"/>
    <property type="match status" value="1"/>
</dbReference>
<evidence type="ECO:0000313" key="9">
    <source>
        <dbReference type="Proteomes" id="UP000290809"/>
    </source>
</evidence>
<organism evidence="8 9">
    <name type="scientific">Schistosoma bovis</name>
    <name type="common">Blood fluke</name>
    <dbReference type="NCBI Taxonomy" id="6184"/>
    <lineage>
        <taxon>Eukaryota</taxon>
        <taxon>Metazoa</taxon>
        <taxon>Spiralia</taxon>
        <taxon>Lophotrochozoa</taxon>
        <taxon>Platyhelminthes</taxon>
        <taxon>Trematoda</taxon>
        <taxon>Digenea</taxon>
        <taxon>Strigeidida</taxon>
        <taxon>Schistosomatoidea</taxon>
        <taxon>Schistosomatidae</taxon>
        <taxon>Schistosoma</taxon>
    </lineage>
</organism>
<dbReference type="EMBL" id="QMKO01002799">
    <property type="protein sequence ID" value="RTG82515.1"/>
    <property type="molecule type" value="Genomic_DNA"/>
</dbReference>
<feature type="region of interest" description="Disordered" evidence="5">
    <location>
        <begin position="557"/>
        <end position="617"/>
    </location>
</feature>
<dbReference type="PROSITE" id="PS50833">
    <property type="entry name" value="BRIX"/>
    <property type="match status" value="1"/>
</dbReference>
<proteinExistence type="predicted"/>
<keyword evidence="1 3" id="KW-0863">Zinc-finger</keyword>
<evidence type="ECO:0000256" key="2">
    <source>
        <dbReference type="ARBA" id="ARBA00022833"/>
    </source>
</evidence>
<evidence type="ECO:0000256" key="4">
    <source>
        <dbReference type="SAM" id="Coils"/>
    </source>
</evidence>
<feature type="compositionally biased region" description="Polar residues" evidence="5">
    <location>
        <begin position="565"/>
        <end position="617"/>
    </location>
</feature>
<dbReference type="InterPro" id="IPR045112">
    <property type="entry name" value="PPAN-like"/>
</dbReference>
<dbReference type="Proteomes" id="UP000290809">
    <property type="component" value="Unassembled WGS sequence"/>
</dbReference>
<feature type="region of interest" description="Disordered" evidence="5">
    <location>
        <begin position="638"/>
        <end position="690"/>
    </location>
</feature>
<dbReference type="InterPro" id="IPR001841">
    <property type="entry name" value="Znf_RING"/>
</dbReference>
<feature type="compositionally biased region" description="Basic and acidic residues" evidence="5">
    <location>
        <begin position="667"/>
        <end position="684"/>
    </location>
</feature>
<dbReference type="GO" id="GO:0008270">
    <property type="term" value="F:zinc ion binding"/>
    <property type="evidence" value="ECO:0007669"/>
    <property type="project" value="UniProtKB-KW"/>
</dbReference>
<dbReference type="GO" id="GO:0019843">
    <property type="term" value="F:rRNA binding"/>
    <property type="evidence" value="ECO:0007669"/>
    <property type="project" value="InterPro"/>
</dbReference>
<evidence type="ECO:0000256" key="3">
    <source>
        <dbReference type="PROSITE-ProRule" id="PRU00175"/>
    </source>
</evidence>
<dbReference type="SMART" id="SM00879">
    <property type="entry name" value="Brix"/>
    <property type="match status" value="1"/>
</dbReference>
<feature type="domain" description="Brix" evidence="7">
    <location>
        <begin position="1051"/>
        <end position="1452"/>
    </location>
</feature>
<dbReference type="PROSITE" id="PS00028">
    <property type="entry name" value="ZINC_FINGER_C2H2_1"/>
    <property type="match status" value="1"/>
</dbReference>
<reference evidence="8 9" key="1">
    <citation type="journal article" date="2019" name="PLoS Pathog.">
        <title>Genome sequence of the bovine parasite Schistosoma bovis Tanzania.</title>
        <authorList>
            <person name="Oey H."/>
            <person name="Zakrzewski M."/>
            <person name="Gobert G."/>
            <person name="Gravermann K."/>
            <person name="Stoye J."/>
            <person name="Jones M."/>
            <person name="Mcmanus D."/>
            <person name="Krause L."/>
        </authorList>
    </citation>
    <scope>NUCLEOTIDE SEQUENCE [LARGE SCALE GENOMIC DNA]</scope>
    <source>
        <strain evidence="8 9">TAN1997</strain>
    </source>
</reference>
<dbReference type="InterPro" id="IPR013087">
    <property type="entry name" value="Znf_C2H2_type"/>
</dbReference>
<keyword evidence="4" id="KW-0175">Coiled coil</keyword>
<keyword evidence="9" id="KW-1185">Reference proteome</keyword>
<evidence type="ECO:0000259" key="7">
    <source>
        <dbReference type="PROSITE" id="PS50833"/>
    </source>
</evidence>
<feature type="compositionally biased region" description="Polar residues" evidence="5">
    <location>
        <begin position="430"/>
        <end position="477"/>
    </location>
</feature>
<dbReference type="PROSITE" id="PS50089">
    <property type="entry name" value="ZF_RING_2"/>
    <property type="match status" value="1"/>
</dbReference>
<keyword evidence="1 3" id="KW-0479">Metal-binding</keyword>
<feature type="compositionally biased region" description="Low complexity" evidence="5">
    <location>
        <begin position="410"/>
        <end position="429"/>
    </location>
</feature>
<feature type="coiled-coil region" evidence="4">
    <location>
        <begin position="1117"/>
        <end position="1144"/>
    </location>
</feature>
<name>A0A430Q4A0_SCHBO</name>
<dbReference type="SUPFAM" id="SSF57850">
    <property type="entry name" value="RING/U-box"/>
    <property type="match status" value="1"/>
</dbReference>
<dbReference type="GO" id="GO:0006364">
    <property type="term" value="P:rRNA processing"/>
    <property type="evidence" value="ECO:0007669"/>
    <property type="project" value="InterPro"/>
</dbReference>
<dbReference type="PANTHER" id="PTHR12661:SF5">
    <property type="entry name" value="SUPPRESSOR OF SWI4 1 HOMOLOG"/>
    <property type="match status" value="1"/>
</dbReference>
<dbReference type="GO" id="GO:0030687">
    <property type="term" value="C:preribosome, large subunit precursor"/>
    <property type="evidence" value="ECO:0007669"/>
    <property type="project" value="TreeGrafter"/>
</dbReference>